<keyword evidence="4" id="KW-1185">Reference proteome</keyword>
<dbReference type="EMBL" id="QLLQ01000018">
    <property type="protein sequence ID" value="RAJ19846.1"/>
    <property type="molecule type" value="Genomic_DNA"/>
</dbReference>
<feature type="domain" description="DUF4412" evidence="2">
    <location>
        <begin position="94"/>
        <end position="205"/>
    </location>
</feature>
<evidence type="ECO:0000313" key="3">
    <source>
        <dbReference type="EMBL" id="RAJ19846.1"/>
    </source>
</evidence>
<dbReference type="AlphaFoldDB" id="A0A1A7QZK4"/>
<evidence type="ECO:0000256" key="1">
    <source>
        <dbReference type="SAM" id="SignalP"/>
    </source>
</evidence>
<accession>A0A1A7QZK4</accession>
<evidence type="ECO:0000259" key="2">
    <source>
        <dbReference type="Pfam" id="PF14371"/>
    </source>
</evidence>
<dbReference type="RefSeq" id="WP_066435390.1">
    <property type="nucleotide sequence ID" value="NZ_LZRN01000026.1"/>
</dbReference>
<evidence type="ECO:0000313" key="4">
    <source>
        <dbReference type="Proteomes" id="UP000248987"/>
    </source>
</evidence>
<name>A0A1A7QZK4_9FLAO</name>
<feature type="chain" id="PRO_5030025440" evidence="1">
    <location>
        <begin position="30"/>
        <end position="275"/>
    </location>
</feature>
<dbReference type="Proteomes" id="UP000248987">
    <property type="component" value="Unassembled WGS sequence"/>
</dbReference>
<comment type="caution">
    <text evidence="3">The sequence shown here is derived from an EMBL/GenBank/DDBJ whole genome shotgun (WGS) entry which is preliminary data.</text>
</comment>
<dbReference type="Pfam" id="PF14371">
    <property type="entry name" value="DUF4412"/>
    <property type="match status" value="1"/>
</dbReference>
<organism evidence="3 4">
    <name type="scientific">Gelidibacter algens</name>
    <dbReference type="NCBI Taxonomy" id="49280"/>
    <lineage>
        <taxon>Bacteria</taxon>
        <taxon>Pseudomonadati</taxon>
        <taxon>Bacteroidota</taxon>
        <taxon>Flavobacteriia</taxon>
        <taxon>Flavobacteriales</taxon>
        <taxon>Flavobacteriaceae</taxon>
        <taxon>Gelidibacter</taxon>
    </lineage>
</organism>
<proteinExistence type="predicted"/>
<reference evidence="3 4" key="1">
    <citation type="submission" date="2018-06" db="EMBL/GenBank/DDBJ databases">
        <title>Genomic Encyclopedia of Archaeal and Bacterial Type Strains, Phase II (KMG-II): from individual species to whole genera.</title>
        <authorList>
            <person name="Goeker M."/>
        </authorList>
    </citation>
    <scope>NUCLEOTIDE SEQUENCE [LARGE SCALE GENOMIC DNA]</scope>
    <source>
        <strain evidence="3 4">DSM 12408</strain>
    </source>
</reference>
<feature type="signal peptide" evidence="1">
    <location>
        <begin position="1"/>
        <end position="29"/>
    </location>
</feature>
<dbReference type="STRING" id="49280.A9996_12420"/>
<protein>
    <submittedName>
        <fullName evidence="3">Uncharacterized protein DUF4412</fullName>
    </submittedName>
</protein>
<sequence>MKNLKTQSPSFRFLTALLFAVFLMPNANAQFLKKLKKRVEQKVENAVIEKTANKAAEKATNSMDKMFDVSPFGGGKEKADPSLVGDTYDFTWKYSLKMSTKDGEIVFDYYLKPEASYFGFTSAAMENMFTVMDNDSQIMAMFMKSEKNNVGMVTKMPDISDLEEAKDESAKFTFEALPEKTINGYRCKGVKATSEDYEMVMYFTNEAEVSFDDIYKNSKTKIPVQLKDYFNPDDKVLMISMDMTDLKKPKQSAKMECVGLEKVSKTIQKSDYKFM</sequence>
<dbReference type="InterPro" id="IPR025524">
    <property type="entry name" value="DUF4412"/>
</dbReference>
<keyword evidence="1" id="KW-0732">Signal</keyword>
<dbReference type="OrthoDB" id="1524221at2"/>
<gene>
    <name evidence="3" type="ORF">LX77_03367</name>
</gene>